<dbReference type="Pfam" id="PF06580">
    <property type="entry name" value="His_kinase"/>
    <property type="match status" value="1"/>
</dbReference>
<reference evidence="15" key="1">
    <citation type="submission" date="2019-09" db="EMBL/GenBank/DDBJ databases">
        <title>In-depth cultivation of the pig gut microbiome towards novel bacterial diversity and tailored functional studies.</title>
        <authorList>
            <person name="Wylensek D."/>
            <person name="Hitch T.C.A."/>
            <person name="Clavel T."/>
        </authorList>
    </citation>
    <scope>NUCLEOTIDE SEQUENCE</scope>
    <source>
        <strain evidence="15">RF-744-FAT-WT-3</strain>
    </source>
</reference>
<keyword evidence="2" id="KW-1003">Cell membrane</keyword>
<keyword evidence="9" id="KW-0902">Two-component regulatory system</keyword>
<feature type="domain" description="Histidine kinase/HSP90-like ATPase" evidence="12">
    <location>
        <begin position="460"/>
        <end position="555"/>
    </location>
</feature>
<feature type="domain" description="Signal transduction histidine kinase 5TM receptor LytS transmembrane region" evidence="14">
    <location>
        <begin position="29"/>
        <end position="189"/>
    </location>
</feature>
<dbReference type="InterPro" id="IPR010559">
    <property type="entry name" value="Sig_transdc_His_kin_internal"/>
</dbReference>
<keyword evidence="6 15" id="KW-0418">Kinase</keyword>
<feature type="transmembrane region" description="Helical" evidence="11">
    <location>
        <begin position="142"/>
        <end position="161"/>
    </location>
</feature>
<keyword evidence="10 11" id="KW-0472">Membrane</keyword>
<feature type="transmembrane region" description="Helical" evidence="11">
    <location>
        <begin position="173"/>
        <end position="197"/>
    </location>
</feature>
<dbReference type="AlphaFoldDB" id="A0A6A8M6U2"/>
<evidence type="ECO:0000256" key="4">
    <source>
        <dbReference type="ARBA" id="ARBA00022692"/>
    </source>
</evidence>
<dbReference type="Pfam" id="PF07694">
    <property type="entry name" value="5TM-5TMR_LYT"/>
    <property type="match status" value="1"/>
</dbReference>
<feature type="transmembrane region" description="Helical" evidence="11">
    <location>
        <begin position="113"/>
        <end position="130"/>
    </location>
</feature>
<comment type="caution">
    <text evidence="15">The sequence shown here is derived from an EMBL/GenBank/DDBJ whole genome shotgun (WGS) entry which is preliminary data.</text>
</comment>
<dbReference type="SUPFAM" id="SSF55874">
    <property type="entry name" value="ATPase domain of HSP90 chaperone/DNA topoisomerase II/histidine kinase"/>
    <property type="match status" value="1"/>
</dbReference>
<feature type="transmembrane region" description="Helical" evidence="11">
    <location>
        <begin position="45"/>
        <end position="63"/>
    </location>
</feature>
<dbReference type="GO" id="GO:0000155">
    <property type="term" value="F:phosphorelay sensor kinase activity"/>
    <property type="evidence" value="ECO:0007669"/>
    <property type="project" value="InterPro"/>
</dbReference>
<dbReference type="InterPro" id="IPR011620">
    <property type="entry name" value="Sig_transdc_His_kinase_LytS_TM"/>
</dbReference>
<evidence type="ECO:0000256" key="9">
    <source>
        <dbReference type="ARBA" id="ARBA00023012"/>
    </source>
</evidence>
<evidence type="ECO:0000256" key="6">
    <source>
        <dbReference type="ARBA" id="ARBA00022777"/>
    </source>
</evidence>
<gene>
    <name evidence="15" type="ORF">FYJ66_05580</name>
</gene>
<dbReference type="GO" id="GO:0005524">
    <property type="term" value="F:ATP binding"/>
    <property type="evidence" value="ECO:0007669"/>
    <property type="project" value="UniProtKB-KW"/>
</dbReference>
<dbReference type="InterPro" id="IPR036890">
    <property type="entry name" value="HATPase_C_sf"/>
</dbReference>
<dbReference type="EMBL" id="VUNB01000004">
    <property type="protein sequence ID" value="MST69062.1"/>
    <property type="molecule type" value="Genomic_DNA"/>
</dbReference>
<evidence type="ECO:0000256" key="11">
    <source>
        <dbReference type="SAM" id="Phobius"/>
    </source>
</evidence>
<evidence type="ECO:0000256" key="1">
    <source>
        <dbReference type="ARBA" id="ARBA00004651"/>
    </source>
</evidence>
<feature type="domain" description="Signal transduction histidine kinase internal region" evidence="13">
    <location>
        <begin position="366"/>
        <end position="444"/>
    </location>
</feature>
<keyword evidence="8 11" id="KW-1133">Transmembrane helix</keyword>
<dbReference type="PANTHER" id="PTHR34220:SF7">
    <property type="entry name" value="SENSOR HISTIDINE KINASE YPDA"/>
    <property type="match status" value="1"/>
</dbReference>
<evidence type="ECO:0000313" key="15">
    <source>
        <dbReference type="EMBL" id="MST69062.1"/>
    </source>
</evidence>
<dbReference type="GO" id="GO:0005886">
    <property type="term" value="C:plasma membrane"/>
    <property type="evidence" value="ECO:0007669"/>
    <property type="project" value="UniProtKB-SubCell"/>
</dbReference>
<evidence type="ECO:0000256" key="7">
    <source>
        <dbReference type="ARBA" id="ARBA00022840"/>
    </source>
</evidence>
<evidence type="ECO:0000256" key="3">
    <source>
        <dbReference type="ARBA" id="ARBA00022679"/>
    </source>
</evidence>
<evidence type="ECO:0000256" key="10">
    <source>
        <dbReference type="ARBA" id="ARBA00023136"/>
    </source>
</evidence>
<dbReference type="GO" id="GO:0071555">
    <property type="term" value="P:cell wall organization"/>
    <property type="evidence" value="ECO:0007669"/>
    <property type="project" value="InterPro"/>
</dbReference>
<keyword evidence="3" id="KW-0808">Transferase</keyword>
<evidence type="ECO:0000259" key="14">
    <source>
        <dbReference type="Pfam" id="PF07694"/>
    </source>
</evidence>
<proteinExistence type="predicted"/>
<accession>A0A6A8M6U2</accession>
<dbReference type="RefSeq" id="WP_154572532.1">
    <property type="nucleotide sequence ID" value="NZ_VUNB01000004.1"/>
</dbReference>
<comment type="subcellular location">
    <subcellularLocation>
        <location evidence="1">Cell membrane</location>
        <topology evidence="1">Multi-pass membrane protein</topology>
    </subcellularLocation>
</comment>
<dbReference type="InterPro" id="IPR003594">
    <property type="entry name" value="HATPase_dom"/>
</dbReference>
<organism evidence="15">
    <name type="scientific">Baileyella intestinalis</name>
    <dbReference type="NCBI Taxonomy" id="2606709"/>
    <lineage>
        <taxon>Bacteria</taxon>
        <taxon>Bacillati</taxon>
        <taxon>Bacillota</taxon>
        <taxon>Clostridia</taxon>
        <taxon>Peptostreptococcales</taxon>
        <taxon>Anaerovoracaceae</taxon>
        <taxon>Baileyella</taxon>
    </lineage>
</organism>
<keyword evidence="7" id="KW-0067">ATP-binding</keyword>
<keyword evidence="5" id="KW-0547">Nucleotide-binding</keyword>
<evidence type="ECO:0000256" key="8">
    <source>
        <dbReference type="ARBA" id="ARBA00022989"/>
    </source>
</evidence>
<evidence type="ECO:0000259" key="13">
    <source>
        <dbReference type="Pfam" id="PF06580"/>
    </source>
</evidence>
<protein>
    <submittedName>
        <fullName evidence="15">Sensor histidine kinase</fullName>
    </submittedName>
</protein>
<name>A0A6A8M6U2_9FIRM</name>
<keyword evidence="4 11" id="KW-0812">Transmembrane</keyword>
<evidence type="ECO:0000256" key="2">
    <source>
        <dbReference type="ARBA" id="ARBA00022475"/>
    </source>
</evidence>
<feature type="transmembrane region" description="Helical" evidence="11">
    <location>
        <begin position="75"/>
        <end position="101"/>
    </location>
</feature>
<dbReference type="Gene3D" id="3.30.565.10">
    <property type="entry name" value="Histidine kinase-like ATPase, C-terminal domain"/>
    <property type="match status" value="1"/>
</dbReference>
<dbReference type="InterPro" id="IPR050640">
    <property type="entry name" value="Bact_2-comp_sensor_kinase"/>
</dbReference>
<evidence type="ECO:0000256" key="5">
    <source>
        <dbReference type="ARBA" id="ARBA00022741"/>
    </source>
</evidence>
<dbReference type="PANTHER" id="PTHR34220">
    <property type="entry name" value="SENSOR HISTIDINE KINASE YPDA"/>
    <property type="match status" value="1"/>
</dbReference>
<dbReference type="Pfam" id="PF02518">
    <property type="entry name" value="HATPase_c"/>
    <property type="match status" value="1"/>
</dbReference>
<evidence type="ECO:0000259" key="12">
    <source>
        <dbReference type="Pfam" id="PF02518"/>
    </source>
</evidence>
<sequence length="564" mass="63781">MITRDLIDHLIINLAALIIIANLLSHIHVFQKAILQERRSVKQDFLLSLVFVGIIIVSTSLEVDISTYVLNTRMIGAMSAGLLGGPMVGFFASILGGAYVLITTSPGVMARSAAFSTVCFGLLGAGFYPYFQRGKWKYRDLIILAVFAELFEIFSLLRLTVSMQVAIQAIINMSIPMLITNVVGLVVFIANFNYVFIQQDAEISRQLQRIGMVTQECRDIFEDSNSHGDDLKRFVDVLMDNFDYSGVMITDTKKIIHWRHPDIKLSVEELSELPRIAVQAMASGKLETMETPPEGSVWENTLKDNYSAAVPFVVNGKTRGCLIVWVKRKWFQKTVELEFLQIVQNLILFQLSKEELGRQLELTAQAELKALQFQVNPHFLFNALNTISFVCREDPERAVTLLRVLASYFRYSLRQSGFMVPLSDEIQHVKDYLKIEEARFEEKLEVVFIEEIKSDILVPVLILQPIIENAVRYGISSDGHRHVSICISKIEDHIRVTIEDKGPGIPEEVMSDLEVDNDLEDHIGLINVNRRLKNIYGEDRGLNISSSSSGTIVEINFYGDNNHE</sequence>
<feature type="transmembrane region" description="Helical" evidence="11">
    <location>
        <begin position="6"/>
        <end position="24"/>
    </location>
</feature>